<dbReference type="SUPFAM" id="SSF111331">
    <property type="entry name" value="NAD kinase/diacylglycerol kinase-like"/>
    <property type="match status" value="1"/>
</dbReference>
<feature type="compositionally biased region" description="Gly residues" evidence="6">
    <location>
        <begin position="1081"/>
        <end position="1095"/>
    </location>
</feature>
<keyword evidence="3" id="KW-0418">Kinase</keyword>
<feature type="compositionally biased region" description="Basic and acidic residues" evidence="6">
    <location>
        <begin position="199"/>
        <end position="216"/>
    </location>
</feature>
<dbReference type="InterPro" id="IPR016064">
    <property type="entry name" value="NAD/diacylglycerol_kinase_sf"/>
</dbReference>
<feature type="region of interest" description="Disordered" evidence="6">
    <location>
        <begin position="830"/>
        <end position="878"/>
    </location>
</feature>
<name>A0A066W9U8_TILAU</name>
<evidence type="ECO:0000256" key="2">
    <source>
        <dbReference type="ARBA" id="ARBA00022679"/>
    </source>
</evidence>
<dbReference type="GO" id="GO:0019674">
    <property type="term" value="P:NAD+ metabolic process"/>
    <property type="evidence" value="ECO:0007669"/>
    <property type="project" value="InterPro"/>
</dbReference>
<feature type="compositionally biased region" description="Gly residues" evidence="6">
    <location>
        <begin position="998"/>
        <end position="1010"/>
    </location>
</feature>
<dbReference type="HOGENOM" id="CLU_008831_6_0_1"/>
<dbReference type="Proteomes" id="UP000027361">
    <property type="component" value="Unassembled WGS sequence"/>
</dbReference>
<feature type="compositionally biased region" description="Low complexity" evidence="6">
    <location>
        <begin position="188"/>
        <end position="197"/>
    </location>
</feature>
<feature type="region of interest" description="Disordered" evidence="6">
    <location>
        <begin position="188"/>
        <end position="229"/>
    </location>
</feature>
<feature type="compositionally biased region" description="Low complexity" evidence="6">
    <location>
        <begin position="77"/>
        <end position="86"/>
    </location>
</feature>
<evidence type="ECO:0000313" key="8">
    <source>
        <dbReference type="Proteomes" id="UP000027361"/>
    </source>
</evidence>
<dbReference type="InParanoid" id="A0A066W9U8"/>
<feature type="compositionally biased region" description="Basic and acidic residues" evidence="6">
    <location>
        <begin position="251"/>
        <end position="266"/>
    </location>
</feature>
<dbReference type="FunFam" id="2.60.200.30:FF:000004">
    <property type="entry name" value="NAD kinase 2, chloroplastic"/>
    <property type="match status" value="1"/>
</dbReference>
<feature type="region of interest" description="Disordered" evidence="6">
    <location>
        <begin position="937"/>
        <end position="961"/>
    </location>
</feature>
<protein>
    <recommendedName>
        <fullName evidence="9">ATP-NAD kinase</fullName>
    </recommendedName>
</protein>
<comment type="similarity">
    <text evidence="1">Belongs to the NAD kinase family.</text>
</comment>
<feature type="region of interest" description="Disordered" evidence="6">
    <location>
        <begin position="975"/>
        <end position="1016"/>
    </location>
</feature>
<keyword evidence="4" id="KW-0521">NADP</keyword>
<dbReference type="EMBL" id="JMSN01000029">
    <property type="protein sequence ID" value="KDN47560.1"/>
    <property type="molecule type" value="Genomic_DNA"/>
</dbReference>
<evidence type="ECO:0000256" key="6">
    <source>
        <dbReference type="SAM" id="MobiDB-lite"/>
    </source>
</evidence>
<dbReference type="PANTHER" id="PTHR20275">
    <property type="entry name" value="NAD KINASE"/>
    <property type="match status" value="1"/>
</dbReference>
<dbReference type="Pfam" id="PF20143">
    <property type="entry name" value="NAD_kinase_C"/>
    <property type="match status" value="1"/>
</dbReference>
<dbReference type="Gene3D" id="3.40.50.10330">
    <property type="entry name" value="Probable inorganic polyphosphate/atp-NAD kinase, domain 1"/>
    <property type="match status" value="1"/>
</dbReference>
<feature type="region of interest" description="Disordered" evidence="6">
    <location>
        <begin position="383"/>
        <end position="416"/>
    </location>
</feature>
<dbReference type="AlphaFoldDB" id="A0A066W9U8"/>
<evidence type="ECO:0000256" key="3">
    <source>
        <dbReference type="ARBA" id="ARBA00022777"/>
    </source>
</evidence>
<dbReference type="STRING" id="1037660.A0A066W9U8"/>
<feature type="region of interest" description="Disordered" evidence="6">
    <location>
        <begin position="1047"/>
        <end position="1142"/>
    </location>
</feature>
<gene>
    <name evidence="7" type="ORF">K437DRAFT_255837</name>
</gene>
<dbReference type="GO" id="GO:0003951">
    <property type="term" value="F:NAD+ kinase activity"/>
    <property type="evidence" value="ECO:0007669"/>
    <property type="project" value="InterPro"/>
</dbReference>
<dbReference type="OrthoDB" id="24581at2759"/>
<dbReference type="PANTHER" id="PTHR20275:SF0">
    <property type="entry name" value="NAD KINASE"/>
    <property type="match status" value="1"/>
</dbReference>
<feature type="region of interest" description="Disordered" evidence="6">
    <location>
        <begin position="77"/>
        <end position="157"/>
    </location>
</feature>
<dbReference type="GeneID" id="25264262"/>
<feature type="compositionally biased region" description="Low complexity" evidence="6">
    <location>
        <begin position="400"/>
        <end position="416"/>
    </location>
</feature>
<proteinExistence type="inferred from homology"/>
<dbReference type="GO" id="GO:0006741">
    <property type="term" value="P:NADP+ biosynthetic process"/>
    <property type="evidence" value="ECO:0007669"/>
    <property type="project" value="InterPro"/>
</dbReference>
<feature type="region of interest" description="Disordered" evidence="6">
    <location>
        <begin position="242"/>
        <end position="287"/>
    </location>
</feature>
<feature type="region of interest" description="Disordered" evidence="6">
    <location>
        <begin position="1"/>
        <end position="52"/>
    </location>
</feature>
<dbReference type="Pfam" id="PF01513">
    <property type="entry name" value="NAD_kinase"/>
    <property type="match status" value="1"/>
</dbReference>
<dbReference type="Gene3D" id="2.60.200.30">
    <property type="entry name" value="Probable inorganic polyphosphate/atp-NAD kinase, domain 2"/>
    <property type="match status" value="1"/>
</dbReference>
<dbReference type="InterPro" id="IPR002504">
    <property type="entry name" value="NADK"/>
</dbReference>
<evidence type="ECO:0000256" key="4">
    <source>
        <dbReference type="ARBA" id="ARBA00022857"/>
    </source>
</evidence>
<evidence type="ECO:0000313" key="7">
    <source>
        <dbReference type="EMBL" id="KDN47560.1"/>
    </source>
</evidence>
<feature type="region of interest" description="Disordered" evidence="6">
    <location>
        <begin position="767"/>
        <end position="802"/>
    </location>
</feature>
<sequence length="1142" mass="121958">MVSNDDWIKQQPSTSIGGEAASSKSRKPDTDAPKPSIPKEGQRSVMAHNSAGQPLSSPCFVHACLDRGVCANTPTVSSSAVAVSNPGGAGNARERRYAISPISEREKIPRRSMSSDSTHSCSKAAEAQGTSLAEPPAPKIDAPLIGNSVADPGAETPRISEWSKDMRHAYFEENPTSSVLPGIQTSLEASQAGSEAAQSEEKGLSRTKSADGHSDSDGTVIRAKGNSKREAQFQRLIHAGAMGRYDEEPEHQDRSDDSHDEIHDSDVSDGSSYLLSSGEEDSDDRVRSLTRQLAETAVGVREMSKQLGRARVKSTIQSVLIITKARDNQLIKLTRDLAIWLMRTPRNGRETGLIVYVDSQLKASKRFDVEGIKRDFPALFEPIIHPNANQPHGHGQRRASSFASTPSSGTSSSSSDADGNAIGFNLANIMTSPNGHGLFKGEGQLRYWTAEMCSRHPQLFDFVVTLGGDGTVLFASWMFQRIVPPVLPFSLGSLGFLTNFNFEDYAKVMKSALEDGIRVNLRMRFTATVYRAVMPTSETVEEDRRRAIKSGRTGEIIMRNIQEGGWDRIETPCPGEPGWMGGQAQREKCARRDKEVMCFPTRPVETFEVLNDLVVDRGPSPYVSLLEIFGDEHHMTTAQADGICIATPTGSTAYSLAAGGSLAHPEIPAILITPICPHTLSFRPMLLPDSMEVRIMVPYNSRSTAWASFDGRGRVELKQGDHIKVSASRYPFPTVCAENQSIDWFRSISRTLKWNERQRQKSFVVVEENADQKGETRVSGMRAGAQTAVGAGSAGTSKGKYLSGSTKVDSLAKFALGKSDDENFDIQETSQANTRANSPQPPNADGPKRRSSTHRSKLPSSSDCGVGNRTYVNTPIASRRPADALPRLSAMTPSQFANSLGRRSDAHACINSGSSTSSAHKLLTVAVNADHVVTNAGDASPAPYSSPDRFGKAGPPEPPQALSERHLATADFRLPPSETSFSVSPDTARKNGTKQSGTGQGTKGDTGGAEGRSALPTPMTSLFLAREKICPLAAASHAVRGATDTLTPASLLSGHSSAGRTKKLRPGSKRRGGAAGDASGVSGGGALAAGGGVAGEGSSQAQGAQNPEGLSRKESNQPGGRTALVVYGDDDSDSESGGEERW</sequence>
<reference evidence="7 8" key="1">
    <citation type="submission" date="2014-05" db="EMBL/GenBank/DDBJ databases">
        <title>Draft genome sequence of a rare smut relative, Tilletiaria anomala UBC 951.</title>
        <authorList>
            <consortium name="DOE Joint Genome Institute"/>
            <person name="Toome M."/>
            <person name="Kuo A."/>
            <person name="Henrissat B."/>
            <person name="Lipzen A."/>
            <person name="Tritt A."/>
            <person name="Yoshinaga Y."/>
            <person name="Zane M."/>
            <person name="Barry K."/>
            <person name="Grigoriev I.V."/>
            <person name="Spatafora J.W."/>
            <person name="Aimea M.C."/>
        </authorList>
    </citation>
    <scope>NUCLEOTIDE SEQUENCE [LARGE SCALE GENOMIC DNA]</scope>
    <source>
        <strain evidence="7 8">UBC 951</strain>
    </source>
</reference>
<evidence type="ECO:0000256" key="5">
    <source>
        <dbReference type="ARBA" id="ARBA00023027"/>
    </source>
</evidence>
<feature type="compositionally biased region" description="Acidic residues" evidence="6">
    <location>
        <begin position="1128"/>
        <end position="1142"/>
    </location>
</feature>
<feature type="compositionally biased region" description="Polar residues" evidence="6">
    <location>
        <begin position="112"/>
        <end position="121"/>
    </location>
</feature>
<feature type="compositionally biased region" description="Basic residues" evidence="6">
    <location>
        <begin position="1060"/>
        <end position="1072"/>
    </location>
</feature>
<comment type="caution">
    <text evidence="7">The sequence shown here is derived from an EMBL/GenBank/DDBJ whole genome shotgun (WGS) entry which is preliminary data.</text>
</comment>
<dbReference type="InterPro" id="IPR017437">
    <property type="entry name" value="ATP-NAD_kinase_PpnK-typ_C"/>
</dbReference>
<dbReference type="RefSeq" id="XP_013243897.1">
    <property type="nucleotide sequence ID" value="XM_013388443.1"/>
</dbReference>
<evidence type="ECO:0000256" key="1">
    <source>
        <dbReference type="ARBA" id="ARBA00010995"/>
    </source>
</evidence>
<feature type="compositionally biased region" description="Basic and acidic residues" evidence="6">
    <location>
        <begin position="92"/>
        <end position="109"/>
    </location>
</feature>
<keyword evidence="2" id="KW-0808">Transferase</keyword>
<dbReference type="InterPro" id="IPR017438">
    <property type="entry name" value="ATP-NAD_kinase_N"/>
</dbReference>
<keyword evidence="8" id="KW-1185">Reference proteome</keyword>
<keyword evidence="5" id="KW-0520">NAD</keyword>
<dbReference type="HAMAP" id="MF_00361">
    <property type="entry name" value="NAD_kinase"/>
    <property type="match status" value="1"/>
</dbReference>
<organism evidence="7 8">
    <name type="scientific">Tilletiaria anomala (strain ATCC 24038 / CBS 436.72 / UBC 951)</name>
    <dbReference type="NCBI Taxonomy" id="1037660"/>
    <lineage>
        <taxon>Eukaryota</taxon>
        <taxon>Fungi</taxon>
        <taxon>Dikarya</taxon>
        <taxon>Basidiomycota</taxon>
        <taxon>Ustilaginomycotina</taxon>
        <taxon>Exobasidiomycetes</taxon>
        <taxon>Georgefischeriales</taxon>
        <taxon>Tilletiariaceae</taxon>
        <taxon>Tilletiaria</taxon>
    </lineage>
</organism>
<feature type="compositionally biased region" description="Polar residues" evidence="6">
    <location>
        <begin position="1047"/>
        <end position="1059"/>
    </location>
</feature>
<evidence type="ECO:0008006" key="9">
    <source>
        <dbReference type="Google" id="ProtNLM"/>
    </source>
</evidence>
<accession>A0A066W9U8</accession>